<feature type="transmembrane region" description="Helical" evidence="5">
    <location>
        <begin position="196"/>
        <end position="215"/>
    </location>
</feature>
<sequence length="359" mass="40774">MANGEYVPGSYYFYAPNKGAPIFFTIAFFCTGAFHLYQNIKYHSLIRTIFFPFCSLLFTAGFALRIYGSHHFDDLNVYIASICIIYAAPPLLELQNYNILGRILYYVPYHSPIHPGRVLSTFAFISGIIEALNGWGASLTANQSLKQSTMDVGHILIKTALLMQLAVAACFLVLAGTFHRRCRANGIRDPRVQQPLCTLYASMALIVVRTIYRVVEYFGVASLRYADPDFDPTTMTPLIRYEWWFYVFEASLMLINLVMMNVRHPRKWLPRSSDTYLAVDGVTEKDGPGWKDPAPFCKLSSIPLISSAWPRAAARGCPSFGWRMGSVVRKRRRAFESLIVRLEEFLVGTEERWEGRGGY</sequence>
<keyword evidence="7" id="KW-1185">Reference proteome</keyword>
<dbReference type="EMBL" id="CALLCH030000002">
    <property type="protein sequence ID" value="CAI4211679.1"/>
    <property type="molecule type" value="Genomic_DNA"/>
</dbReference>
<dbReference type="GO" id="GO:0016020">
    <property type="term" value="C:membrane"/>
    <property type="evidence" value="ECO:0007669"/>
    <property type="project" value="UniProtKB-SubCell"/>
</dbReference>
<name>A0A9P1GWM1_9PEZI</name>
<dbReference type="Proteomes" id="UP000838763">
    <property type="component" value="Unassembled WGS sequence"/>
</dbReference>
<feature type="transmembrane region" description="Helical" evidence="5">
    <location>
        <begin position="115"/>
        <end position="135"/>
    </location>
</feature>
<evidence type="ECO:0000313" key="6">
    <source>
        <dbReference type="EMBL" id="CAI4211679.1"/>
    </source>
</evidence>
<dbReference type="Pfam" id="PF04479">
    <property type="entry name" value="RTA1"/>
    <property type="match status" value="1"/>
</dbReference>
<evidence type="ECO:0000256" key="4">
    <source>
        <dbReference type="ARBA" id="ARBA00023136"/>
    </source>
</evidence>
<protein>
    <recommendedName>
        <fullName evidence="8">RTA1 domain protein</fullName>
    </recommendedName>
</protein>
<dbReference type="InterPro" id="IPR007568">
    <property type="entry name" value="RTA1"/>
</dbReference>
<dbReference type="PANTHER" id="PTHR31465">
    <property type="entry name" value="PROTEIN RTA1-RELATED"/>
    <property type="match status" value="1"/>
</dbReference>
<keyword evidence="2 5" id="KW-0812">Transmembrane</keyword>
<organism evidence="6 7">
    <name type="scientific">Parascedosporium putredinis</name>
    <dbReference type="NCBI Taxonomy" id="1442378"/>
    <lineage>
        <taxon>Eukaryota</taxon>
        <taxon>Fungi</taxon>
        <taxon>Dikarya</taxon>
        <taxon>Ascomycota</taxon>
        <taxon>Pezizomycotina</taxon>
        <taxon>Sordariomycetes</taxon>
        <taxon>Hypocreomycetidae</taxon>
        <taxon>Microascales</taxon>
        <taxon>Microascaceae</taxon>
        <taxon>Parascedosporium</taxon>
    </lineage>
</organism>
<keyword evidence="3 5" id="KW-1133">Transmembrane helix</keyword>
<feature type="transmembrane region" description="Helical" evidence="5">
    <location>
        <begin position="20"/>
        <end position="37"/>
    </location>
</feature>
<comment type="caution">
    <text evidence="6">The sequence shown here is derived from an EMBL/GenBank/DDBJ whole genome shotgun (WGS) entry which is preliminary data.</text>
</comment>
<dbReference type="PANTHER" id="PTHR31465:SF13">
    <property type="entry name" value="RTA1 DOMAIN PROTEIN-RELATED"/>
    <property type="match status" value="1"/>
</dbReference>
<evidence type="ECO:0000256" key="5">
    <source>
        <dbReference type="SAM" id="Phobius"/>
    </source>
</evidence>
<reference evidence="6" key="1">
    <citation type="submission" date="2022-11" db="EMBL/GenBank/DDBJ databases">
        <authorList>
            <person name="Scott C."/>
            <person name="Bruce N."/>
        </authorList>
    </citation>
    <scope>NUCLEOTIDE SEQUENCE</scope>
</reference>
<feature type="transmembrane region" description="Helical" evidence="5">
    <location>
        <begin position="155"/>
        <end position="175"/>
    </location>
</feature>
<dbReference type="AlphaFoldDB" id="A0A9P1GWM1"/>
<evidence type="ECO:0000256" key="2">
    <source>
        <dbReference type="ARBA" id="ARBA00022692"/>
    </source>
</evidence>
<feature type="transmembrane region" description="Helical" evidence="5">
    <location>
        <begin position="243"/>
        <end position="262"/>
    </location>
</feature>
<accession>A0A9P1GWM1</accession>
<gene>
    <name evidence="6" type="ORF">PPNO1_LOCUS1454</name>
</gene>
<evidence type="ECO:0008006" key="8">
    <source>
        <dbReference type="Google" id="ProtNLM"/>
    </source>
</evidence>
<evidence type="ECO:0000313" key="7">
    <source>
        <dbReference type="Proteomes" id="UP000838763"/>
    </source>
</evidence>
<feature type="transmembrane region" description="Helical" evidence="5">
    <location>
        <begin position="75"/>
        <end position="94"/>
    </location>
</feature>
<dbReference type="OrthoDB" id="3358017at2759"/>
<evidence type="ECO:0000256" key="1">
    <source>
        <dbReference type="ARBA" id="ARBA00004141"/>
    </source>
</evidence>
<feature type="transmembrane region" description="Helical" evidence="5">
    <location>
        <begin position="49"/>
        <end position="69"/>
    </location>
</feature>
<comment type="subcellular location">
    <subcellularLocation>
        <location evidence="1">Membrane</location>
        <topology evidence="1">Multi-pass membrane protein</topology>
    </subcellularLocation>
</comment>
<proteinExistence type="predicted"/>
<evidence type="ECO:0000256" key="3">
    <source>
        <dbReference type="ARBA" id="ARBA00022989"/>
    </source>
</evidence>
<keyword evidence="4 5" id="KW-0472">Membrane</keyword>